<evidence type="ECO:0000256" key="8">
    <source>
        <dbReference type="ARBA" id="ARBA00023146"/>
    </source>
</evidence>
<sequence length="461" mass="53081">MYISVNEQNTTKLERILISELGNHIGDTVRVRGRVHTVRNQGKIIFIILRDRSGKEQAVVWSGNGEDLFNKAKTLTSESVIDITGIVKEAKQVKSGHELEVKELDIDSVSRVPLPIVIEQPYSHNISNLDRRLDYRWIDLRSERNNLMMKVATVMGDGLRGYCIENNFVEIQGPRIISAASESGANVFEVKYFDRKAYLAQSPQFHKQMGIAADLERVFNMGPVFRAEKSFTTRHLTEYTSFDVEIGYIDSFRDVCKFEQEMIKFTLNKVKEKYGEDIKRVFNVDINIPEGDFPYVSMKEAKEKLASANIPSKDVGDFSPEEERALSEIIEKETGSQFVFVYDYPHSRRAFYHMKDSDRPEIALGFDLFWKGIEITTGAQREHRLENLKENATERGLTEESLKEYFEYFEYGCPPHGGFALGTERFLMKLLEYNSILETTYLPNTPNRLGKLINVDKKKIK</sequence>
<dbReference type="GO" id="GO:0006422">
    <property type="term" value="P:aspartyl-tRNA aminoacylation"/>
    <property type="evidence" value="ECO:0007669"/>
    <property type="project" value="UniProtKB-UniRule"/>
</dbReference>
<dbReference type="Proteomes" id="UP000034302">
    <property type="component" value="Unassembled WGS sequence"/>
</dbReference>
<evidence type="ECO:0000256" key="5">
    <source>
        <dbReference type="ARBA" id="ARBA00022741"/>
    </source>
</evidence>
<comment type="caution">
    <text evidence="11">The sequence shown here is derived from an EMBL/GenBank/DDBJ whole genome shotgun (WGS) entry which is preliminary data.</text>
</comment>
<evidence type="ECO:0000256" key="9">
    <source>
        <dbReference type="HAMAP-Rule" id="MF_02075"/>
    </source>
</evidence>
<dbReference type="GO" id="GO:0005829">
    <property type="term" value="C:cytosol"/>
    <property type="evidence" value="ECO:0007669"/>
    <property type="project" value="TreeGrafter"/>
</dbReference>
<reference evidence="11 12" key="1">
    <citation type="journal article" date="2015" name="Nature">
        <title>rRNA introns, odd ribosomes, and small enigmatic genomes across a large radiation of phyla.</title>
        <authorList>
            <person name="Brown C.T."/>
            <person name="Hug L.A."/>
            <person name="Thomas B.C."/>
            <person name="Sharon I."/>
            <person name="Castelle C.J."/>
            <person name="Singh A."/>
            <person name="Wilkins M.J."/>
            <person name="Williams K.H."/>
            <person name="Banfield J.F."/>
        </authorList>
    </citation>
    <scope>NUCLEOTIDE SEQUENCE [LARGE SCALE GENOMIC DNA]</scope>
</reference>
<feature type="region of interest" description="Aspartate" evidence="9">
    <location>
        <begin position="204"/>
        <end position="207"/>
    </location>
</feature>
<proteinExistence type="inferred from homology"/>
<dbReference type="AlphaFoldDB" id="A0A0F9ZYT5"/>
<feature type="binding site" evidence="9">
    <location>
        <position position="377"/>
    </location>
    <ligand>
        <name>L-aspartate</name>
        <dbReference type="ChEBI" id="CHEBI:29991"/>
    </ligand>
</feature>
<organism evidence="11 12">
    <name type="scientific">candidate division WS6 bacterium GW2011_GWC1_33_20</name>
    <dbReference type="NCBI Taxonomy" id="1619089"/>
    <lineage>
        <taxon>Bacteria</taxon>
        <taxon>Candidatus Dojkabacteria</taxon>
    </lineage>
</organism>
<dbReference type="InterPro" id="IPR045864">
    <property type="entry name" value="aa-tRNA-synth_II/BPL/LPL"/>
</dbReference>
<dbReference type="InterPro" id="IPR004364">
    <property type="entry name" value="Aa-tRNA-synt_II"/>
</dbReference>
<comment type="similarity">
    <text evidence="2 9">Belongs to the class-II aminoacyl-tRNA synthetase family. Type 2 subfamily.</text>
</comment>
<dbReference type="GO" id="GO:0017101">
    <property type="term" value="C:aminoacyl-tRNA synthetase multienzyme complex"/>
    <property type="evidence" value="ECO:0007669"/>
    <property type="project" value="TreeGrafter"/>
</dbReference>
<dbReference type="Pfam" id="PF00152">
    <property type="entry name" value="tRNA-synt_2"/>
    <property type="match status" value="1"/>
</dbReference>
<evidence type="ECO:0000256" key="6">
    <source>
        <dbReference type="ARBA" id="ARBA00022840"/>
    </source>
</evidence>
<dbReference type="SUPFAM" id="SSF50249">
    <property type="entry name" value="Nucleic acid-binding proteins"/>
    <property type="match status" value="1"/>
</dbReference>
<feature type="binding site" evidence="9">
    <location>
        <position position="374"/>
    </location>
    <ligand>
        <name>ATP</name>
        <dbReference type="ChEBI" id="CHEBI:30616"/>
    </ligand>
</feature>
<dbReference type="GO" id="GO:0003723">
    <property type="term" value="F:RNA binding"/>
    <property type="evidence" value="ECO:0007669"/>
    <property type="project" value="TreeGrafter"/>
</dbReference>
<dbReference type="PATRIC" id="fig|1619089.3.peg.316"/>
<feature type="domain" description="Aminoacyl-transfer RNA synthetases class-II family profile" evidence="10">
    <location>
        <begin position="160"/>
        <end position="443"/>
    </location>
</feature>
<keyword evidence="3 9" id="KW-0963">Cytoplasm</keyword>
<dbReference type="SUPFAM" id="SSF55681">
    <property type="entry name" value="Class II aaRS and biotin synthetases"/>
    <property type="match status" value="1"/>
</dbReference>
<dbReference type="Pfam" id="PF01336">
    <property type="entry name" value="tRNA_anti-codon"/>
    <property type="match status" value="1"/>
</dbReference>
<dbReference type="GO" id="GO:0004815">
    <property type="term" value="F:aspartate-tRNA ligase activity"/>
    <property type="evidence" value="ECO:0007669"/>
    <property type="project" value="UniProtKB-UniRule"/>
</dbReference>
<feature type="binding site" evidence="9">
    <location>
        <begin position="226"/>
        <end position="228"/>
    </location>
    <ligand>
        <name>ATP</name>
        <dbReference type="ChEBI" id="CHEBI:30616"/>
    </ligand>
</feature>
<evidence type="ECO:0000256" key="4">
    <source>
        <dbReference type="ARBA" id="ARBA00022598"/>
    </source>
</evidence>
<feature type="binding site" evidence="9">
    <location>
        <position position="226"/>
    </location>
    <ligand>
        <name>L-aspartate</name>
        <dbReference type="ChEBI" id="CHEBI:29991"/>
    </ligand>
</feature>
<evidence type="ECO:0000256" key="2">
    <source>
        <dbReference type="ARBA" id="ARBA00005312"/>
    </source>
</evidence>
<comment type="caution">
    <text evidence="9">Lacks conserved residue(s) required for the propagation of feature annotation.</text>
</comment>
<name>A0A0F9ZYT5_9BACT</name>
<comment type="subunit">
    <text evidence="9">Homodimer.</text>
</comment>
<accession>A0A0F9ZYT5</accession>
<keyword evidence="7 9" id="KW-0648">Protein biosynthesis</keyword>
<dbReference type="PROSITE" id="PS50862">
    <property type="entry name" value="AA_TRNA_LIGASE_II"/>
    <property type="match status" value="1"/>
</dbReference>
<dbReference type="InterPro" id="IPR004365">
    <property type="entry name" value="NA-bd_OB_tRNA"/>
</dbReference>
<comment type="function">
    <text evidence="9">Catalyzes the attachment of L-aspartate to tRNA(Asp) in a two-step reaction: L-aspartate is first activated by ATP to form Asp-AMP and then transferred to the acceptor end of tRNA(Asp).</text>
</comment>
<keyword evidence="8 9" id="KW-0030">Aminoacyl-tRNA synthetase</keyword>
<dbReference type="InterPro" id="IPR002312">
    <property type="entry name" value="Asp/Asn-tRNA-synth_IIb"/>
</dbReference>
<evidence type="ECO:0000313" key="12">
    <source>
        <dbReference type="Proteomes" id="UP000034302"/>
    </source>
</evidence>
<evidence type="ECO:0000313" key="11">
    <source>
        <dbReference type="EMBL" id="KKP44091.1"/>
    </source>
</evidence>
<dbReference type="EMBL" id="LBOV01000006">
    <property type="protein sequence ID" value="KKP44091.1"/>
    <property type="molecule type" value="Genomic_DNA"/>
</dbReference>
<dbReference type="NCBIfam" id="TIGR00458">
    <property type="entry name" value="aspS_nondisc"/>
    <property type="match status" value="1"/>
</dbReference>
<evidence type="ECO:0000259" key="10">
    <source>
        <dbReference type="PROSITE" id="PS50862"/>
    </source>
</evidence>
<dbReference type="InterPro" id="IPR006195">
    <property type="entry name" value="aa-tRNA-synth_II"/>
</dbReference>
<feature type="binding site" evidence="9">
    <location>
        <begin position="234"/>
        <end position="236"/>
    </location>
    <ligand>
        <name>ATP</name>
        <dbReference type="ChEBI" id="CHEBI:30616"/>
    </ligand>
</feature>
<keyword evidence="4 9" id="KW-0436">Ligase</keyword>
<feature type="binding site" evidence="9">
    <location>
        <position position="182"/>
    </location>
    <ligand>
        <name>L-aspartate</name>
        <dbReference type="ChEBI" id="CHEBI:29991"/>
    </ligand>
</feature>
<feature type="binding site" evidence="9">
    <location>
        <begin position="422"/>
        <end position="425"/>
    </location>
    <ligand>
        <name>ATP</name>
        <dbReference type="ChEBI" id="CHEBI:30616"/>
    </ligand>
</feature>
<protein>
    <recommendedName>
        <fullName evidence="9">Aspartate--tRNA ligase</fullName>
        <ecNumber evidence="9">6.1.1.12</ecNumber>
    </recommendedName>
    <alternativeName>
        <fullName evidence="9">Aspartyl-tRNA synthetase</fullName>
        <shortName evidence="9">AspRS</shortName>
    </alternativeName>
</protein>
<comment type="subcellular location">
    <subcellularLocation>
        <location evidence="1 9">Cytoplasm</location>
    </subcellularLocation>
</comment>
<dbReference type="PANTHER" id="PTHR43450">
    <property type="entry name" value="ASPARTYL-TRNA SYNTHETASE"/>
    <property type="match status" value="1"/>
</dbReference>
<evidence type="ECO:0000256" key="3">
    <source>
        <dbReference type="ARBA" id="ARBA00022490"/>
    </source>
</evidence>
<dbReference type="NCBIfam" id="NF003483">
    <property type="entry name" value="PRK05159.1"/>
    <property type="match status" value="1"/>
</dbReference>
<dbReference type="HAMAP" id="MF_02075">
    <property type="entry name" value="Asp_tRNA_synth_type2"/>
    <property type="match status" value="1"/>
</dbReference>
<feature type="binding site" evidence="9">
    <location>
        <position position="381"/>
    </location>
    <ligand>
        <name>L-aspartate</name>
        <dbReference type="ChEBI" id="CHEBI:29991"/>
    </ligand>
</feature>
<dbReference type="InterPro" id="IPR004523">
    <property type="entry name" value="Asp-tRNA_synthase_2"/>
</dbReference>
<gene>
    <name evidence="9" type="primary">aspS</name>
    <name evidence="11" type="ORF">UR34_C0006G0012</name>
</gene>
<dbReference type="InterPro" id="IPR012340">
    <property type="entry name" value="NA-bd_OB-fold"/>
</dbReference>
<dbReference type="PANTHER" id="PTHR43450:SF1">
    <property type="entry name" value="ASPARTATE--TRNA LIGASE, CYTOPLASMIC"/>
    <property type="match status" value="1"/>
</dbReference>
<keyword evidence="6 9" id="KW-0067">ATP-binding</keyword>
<dbReference type="PRINTS" id="PR01042">
    <property type="entry name" value="TRNASYNTHASP"/>
</dbReference>
<dbReference type="Gene3D" id="2.40.50.140">
    <property type="entry name" value="Nucleic acid-binding proteins"/>
    <property type="match status" value="1"/>
</dbReference>
<comment type="catalytic activity">
    <reaction evidence="9">
        <text>tRNA(Asp) + L-aspartate + ATP = L-aspartyl-tRNA(Asp) + AMP + diphosphate</text>
        <dbReference type="Rhea" id="RHEA:19649"/>
        <dbReference type="Rhea" id="RHEA-COMP:9660"/>
        <dbReference type="Rhea" id="RHEA-COMP:9678"/>
        <dbReference type="ChEBI" id="CHEBI:29991"/>
        <dbReference type="ChEBI" id="CHEBI:30616"/>
        <dbReference type="ChEBI" id="CHEBI:33019"/>
        <dbReference type="ChEBI" id="CHEBI:78442"/>
        <dbReference type="ChEBI" id="CHEBI:78516"/>
        <dbReference type="ChEBI" id="CHEBI:456215"/>
        <dbReference type="EC" id="6.1.1.12"/>
    </reaction>
</comment>
<keyword evidence="5 9" id="KW-0547">Nucleotide-binding</keyword>
<dbReference type="Gene3D" id="3.30.930.10">
    <property type="entry name" value="Bira Bifunctional Protein, Domain 2"/>
    <property type="match status" value="1"/>
</dbReference>
<dbReference type="EC" id="6.1.1.12" evidence="9"/>
<dbReference type="GO" id="GO:0005524">
    <property type="term" value="F:ATP binding"/>
    <property type="evidence" value="ECO:0007669"/>
    <property type="project" value="UniProtKB-UniRule"/>
</dbReference>
<evidence type="ECO:0000256" key="1">
    <source>
        <dbReference type="ARBA" id="ARBA00004496"/>
    </source>
</evidence>
<evidence type="ECO:0000256" key="7">
    <source>
        <dbReference type="ARBA" id="ARBA00022917"/>
    </source>
</evidence>